<dbReference type="Proteomes" id="UP001634394">
    <property type="component" value="Unassembled WGS sequence"/>
</dbReference>
<dbReference type="EMBL" id="JBJQND010000010">
    <property type="protein sequence ID" value="KAL3863312.1"/>
    <property type="molecule type" value="Genomic_DNA"/>
</dbReference>
<feature type="compositionally biased region" description="Pro residues" evidence="6">
    <location>
        <begin position="31"/>
        <end position="46"/>
    </location>
</feature>
<evidence type="ECO:0000256" key="5">
    <source>
        <dbReference type="PIRSR" id="PIRSR619791-2"/>
    </source>
</evidence>
<dbReference type="FunFam" id="1.10.640.10:FF:000003">
    <property type="entry name" value="chorion peroxidase"/>
    <property type="match status" value="1"/>
</dbReference>
<dbReference type="AlphaFoldDB" id="A0ABD3VNY8"/>
<keyword evidence="2" id="KW-0964">Secreted</keyword>
<dbReference type="PANTHER" id="PTHR11475:SF4">
    <property type="entry name" value="CHORION PEROXIDASE"/>
    <property type="match status" value="1"/>
</dbReference>
<organism evidence="8 9">
    <name type="scientific">Sinanodonta woodiana</name>
    <name type="common">Chinese pond mussel</name>
    <name type="synonym">Anodonta woodiana</name>
    <dbReference type="NCBI Taxonomy" id="1069815"/>
    <lineage>
        <taxon>Eukaryota</taxon>
        <taxon>Metazoa</taxon>
        <taxon>Spiralia</taxon>
        <taxon>Lophotrochozoa</taxon>
        <taxon>Mollusca</taxon>
        <taxon>Bivalvia</taxon>
        <taxon>Autobranchia</taxon>
        <taxon>Heteroconchia</taxon>
        <taxon>Palaeoheterodonta</taxon>
        <taxon>Unionida</taxon>
        <taxon>Unionoidea</taxon>
        <taxon>Unionidae</taxon>
        <taxon>Unioninae</taxon>
        <taxon>Sinanodonta</taxon>
    </lineage>
</organism>
<feature type="chain" id="PRO_5044748587" description="Peroxidase" evidence="7">
    <location>
        <begin position="20"/>
        <end position="760"/>
    </location>
</feature>
<proteinExistence type="predicted"/>
<comment type="subcellular location">
    <subcellularLocation>
        <location evidence="1">Secreted</location>
    </subcellularLocation>
</comment>
<dbReference type="Pfam" id="PF03098">
    <property type="entry name" value="An_peroxidase"/>
    <property type="match status" value="1"/>
</dbReference>
<dbReference type="InterPro" id="IPR010255">
    <property type="entry name" value="Haem_peroxidase_sf"/>
</dbReference>
<feature type="region of interest" description="Disordered" evidence="6">
    <location>
        <begin position="24"/>
        <end position="46"/>
    </location>
</feature>
<name>A0ABD3VNY8_SINWO</name>
<evidence type="ECO:0000313" key="9">
    <source>
        <dbReference type="Proteomes" id="UP001634394"/>
    </source>
</evidence>
<evidence type="ECO:0000313" key="8">
    <source>
        <dbReference type="EMBL" id="KAL3863312.1"/>
    </source>
</evidence>
<evidence type="ECO:0000256" key="6">
    <source>
        <dbReference type="SAM" id="MobiDB-lite"/>
    </source>
</evidence>
<evidence type="ECO:0000256" key="1">
    <source>
        <dbReference type="ARBA" id="ARBA00004613"/>
    </source>
</evidence>
<reference evidence="8 9" key="1">
    <citation type="submission" date="2024-11" db="EMBL/GenBank/DDBJ databases">
        <title>Chromosome-level genome assembly of the freshwater bivalve Anodonta woodiana.</title>
        <authorList>
            <person name="Chen X."/>
        </authorList>
    </citation>
    <scope>NUCLEOTIDE SEQUENCE [LARGE SCALE GENOMIC DNA]</scope>
    <source>
        <strain evidence="8">MN2024</strain>
        <tissue evidence="8">Gills</tissue>
    </source>
</reference>
<feature type="signal peptide" evidence="7">
    <location>
        <begin position="1"/>
        <end position="19"/>
    </location>
</feature>
<protein>
    <recommendedName>
        <fullName evidence="10">Peroxidase</fullName>
    </recommendedName>
</protein>
<keyword evidence="5" id="KW-0479">Metal-binding</keyword>
<dbReference type="PROSITE" id="PS50292">
    <property type="entry name" value="PEROXIDASE_3"/>
    <property type="match status" value="1"/>
</dbReference>
<evidence type="ECO:0008006" key="10">
    <source>
        <dbReference type="Google" id="ProtNLM"/>
    </source>
</evidence>
<keyword evidence="3 7" id="KW-0732">Signal</keyword>
<keyword evidence="5" id="KW-0349">Heme</keyword>
<dbReference type="PRINTS" id="PR00457">
    <property type="entry name" value="ANPEROXIDASE"/>
</dbReference>
<accession>A0ABD3VNY8</accession>
<keyword evidence="4" id="KW-0325">Glycoprotein</keyword>
<dbReference type="GO" id="GO:0005576">
    <property type="term" value="C:extracellular region"/>
    <property type="evidence" value="ECO:0007669"/>
    <property type="project" value="UniProtKB-SubCell"/>
</dbReference>
<evidence type="ECO:0000256" key="7">
    <source>
        <dbReference type="SAM" id="SignalP"/>
    </source>
</evidence>
<keyword evidence="5" id="KW-0408">Iron</keyword>
<gene>
    <name evidence="8" type="ORF">ACJMK2_005077</name>
</gene>
<keyword evidence="9" id="KW-1185">Reference proteome</keyword>
<comment type="caution">
    <text evidence="8">The sequence shown here is derived from an EMBL/GenBank/DDBJ whole genome shotgun (WGS) entry which is preliminary data.</text>
</comment>
<feature type="binding site" description="axial binding residue" evidence="5">
    <location>
        <position position="495"/>
    </location>
    <ligand>
        <name>heme b</name>
        <dbReference type="ChEBI" id="CHEBI:60344"/>
    </ligand>
    <ligandPart>
        <name>Fe</name>
        <dbReference type="ChEBI" id="CHEBI:18248"/>
    </ligandPart>
</feature>
<dbReference type="InterPro" id="IPR019791">
    <property type="entry name" value="Haem_peroxidase_animal"/>
</dbReference>
<dbReference type="CDD" id="cd09823">
    <property type="entry name" value="peroxinectin_like"/>
    <property type="match status" value="1"/>
</dbReference>
<dbReference type="InterPro" id="IPR037120">
    <property type="entry name" value="Haem_peroxidase_sf_animal"/>
</dbReference>
<dbReference type="Gene3D" id="1.10.640.10">
    <property type="entry name" value="Haem peroxidase domain superfamily, animal type"/>
    <property type="match status" value="1"/>
</dbReference>
<dbReference type="PANTHER" id="PTHR11475">
    <property type="entry name" value="OXIDASE/PEROXIDASE"/>
    <property type="match status" value="1"/>
</dbReference>
<sequence length="760" mass="86036">MTRHLVWLILGLCCGVVRSEYNSSKQKRSIGPPPPPPSPTPHLPPPPFHRLLFSDHELEAAIQQALSVGHLELKEQRVLDQLFYRQGVDEKREGNNKKWTNVHQMANFRWLKRVSYSEIEQALVSIRATKELVNILKTPLHILKSQPNLVMIWRKMSRHICSPRNPVCPPPDYPYRTADGSCNNPENILWGMSNRPQKRYVPADYHDGVCAPRTLDKRGVPLPSPRLVSNVIHQAAVCNLQDKRLSAFAMQWGQNLDHDFIDTPTLKGHDGADITCCRKENSPHVRAACFPIFVPSGDHRFKSPCMSFVRSVPGLDDLCDLGIRDPVNQATSFIDASFLYGADKETMDSLRLLKGGLLKINNLGYFSADEDQEKCMKSTPEDYCMKSGDNRIHILPTLATVQVIYLREHNRIATILGKINPHWDDEIIFQETRKIVAAVVQHVAYTEYLPHILGPATMTKYGLYSTPKGFNTVYNPAVNPTTANGFGAAAYRFGHSMIPGEVFLYNHKLQQKAIKIEYSFNRPTALMDDFGRGADNICRWLVRDGAAKSDRFVEPGVRDNLFLDEDGESFDLAAVNIQRGRDHGIPGYNAWREWCGLPIAVHFGSGPGGLVDLHPDAAMLMSKLYRSPDDIDLYAAGLSERHMRGGSVGPTFACIIGIQFKEWKEGDRFWYENMFLKTGFTLPQLNQIKQYSMAKMTCRNMNDPEVTHNVFLQPSERNPLVPCDSLPDLNLNFWRQFPKLANPFVPETMLFTGLKYGKYV</sequence>
<evidence type="ECO:0000256" key="3">
    <source>
        <dbReference type="ARBA" id="ARBA00022729"/>
    </source>
</evidence>
<evidence type="ECO:0000256" key="2">
    <source>
        <dbReference type="ARBA" id="ARBA00022525"/>
    </source>
</evidence>
<evidence type="ECO:0000256" key="4">
    <source>
        <dbReference type="ARBA" id="ARBA00023180"/>
    </source>
</evidence>
<dbReference type="SUPFAM" id="SSF48113">
    <property type="entry name" value="Heme-dependent peroxidases"/>
    <property type="match status" value="1"/>
</dbReference>